<dbReference type="SUPFAM" id="SSF56235">
    <property type="entry name" value="N-terminal nucleophile aminohydrolases (Ntn hydrolases)"/>
    <property type="match status" value="1"/>
</dbReference>
<feature type="compositionally biased region" description="Basic and acidic residues" evidence="3">
    <location>
        <begin position="419"/>
        <end position="459"/>
    </location>
</feature>
<dbReference type="GO" id="GO:0004298">
    <property type="term" value="F:threonine-type endopeptidase activity"/>
    <property type="evidence" value="ECO:0007669"/>
    <property type="project" value="InterPro"/>
</dbReference>
<evidence type="ECO:0000256" key="2">
    <source>
        <dbReference type="PIRSR" id="PIRSR600246-3"/>
    </source>
</evidence>
<evidence type="ECO:0000256" key="3">
    <source>
        <dbReference type="SAM" id="MobiDB-lite"/>
    </source>
</evidence>
<dbReference type="HOGENOM" id="CLU_021603_5_2_1"/>
<dbReference type="EnsemblFungi" id="EJT79365">
    <property type="protein sequence ID" value="EJT79365"/>
    <property type="gene ID" value="GGTG_04449"/>
</dbReference>
<dbReference type="AlphaFoldDB" id="J3NT51"/>
<dbReference type="GO" id="GO:0051604">
    <property type="term" value="P:protein maturation"/>
    <property type="evidence" value="ECO:0007669"/>
    <property type="project" value="TreeGrafter"/>
</dbReference>
<organism evidence="4">
    <name type="scientific">Gaeumannomyces tritici (strain R3-111a-1)</name>
    <name type="common">Wheat and barley take-all root rot fungus</name>
    <name type="synonym">Gaeumannomyces graminis var. tritici</name>
    <dbReference type="NCBI Taxonomy" id="644352"/>
    <lineage>
        <taxon>Eukaryota</taxon>
        <taxon>Fungi</taxon>
        <taxon>Dikarya</taxon>
        <taxon>Ascomycota</taxon>
        <taxon>Pezizomycotina</taxon>
        <taxon>Sordariomycetes</taxon>
        <taxon>Sordariomycetidae</taxon>
        <taxon>Magnaporthales</taxon>
        <taxon>Magnaporthaceae</taxon>
        <taxon>Gaeumannomyces</taxon>
    </lineage>
</organism>
<reference evidence="4" key="3">
    <citation type="submission" date="2010-09" db="EMBL/GenBank/DDBJ databases">
        <title>Annotation of Gaeumannomyces graminis var. tritici R3-111a-1.</title>
        <authorList>
            <consortium name="The Broad Institute Genome Sequencing Platform"/>
            <person name="Ma L.-J."/>
            <person name="Dead R."/>
            <person name="Young S.K."/>
            <person name="Zeng Q."/>
            <person name="Gargeya S."/>
            <person name="Fitzgerald M."/>
            <person name="Haas B."/>
            <person name="Abouelleil A."/>
            <person name="Alvarado L."/>
            <person name="Arachchi H.M."/>
            <person name="Berlin A."/>
            <person name="Brown A."/>
            <person name="Chapman S.B."/>
            <person name="Chen Z."/>
            <person name="Dunbar C."/>
            <person name="Freedman E."/>
            <person name="Gearin G."/>
            <person name="Gellesch M."/>
            <person name="Goldberg J."/>
            <person name="Griggs A."/>
            <person name="Gujja S."/>
            <person name="Heiman D."/>
            <person name="Howarth C."/>
            <person name="Larson L."/>
            <person name="Lui A."/>
            <person name="MacDonald P.J.P."/>
            <person name="Mehta T."/>
            <person name="Montmayeur A."/>
            <person name="Murphy C."/>
            <person name="Neiman D."/>
            <person name="Pearson M."/>
            <person name="Priest M."/>
            <person name="Roberts A."/>
            <person name="Saif S."/>
            <person name="Shea T."/>
            <person name="Shenoy N."/>
            <person name="Sisk P."/>
            <person name="Stolte C."/>
            <person name="Sykes S."/>
            <person name="Yandava C."/>
            <person name="Wortman J."/>
            <person name="Nusbaum C."/>
            <person name="Birren B."/>
        </authorList>
    </citation>
    <scope>NUCLEOTIDE SEQUENCE</scope>
    <source>
        <strain evidence="4">R3-111a-1</strain>
    </source>
</reference>
<feature type="region of interest" description="Disordered" evidence="3">
    <location>
        <begin position="303"/>
        <end position="465"/>
    </location>
</feature>
<reference evidence="5" key="5">
    <citation type="submission" date="2018-04" db="UniProtKB">
        <authorList>
            <consortium name="EnsemblFungi"/>
        </authorList>
    </citation>
    <scope>IDENTIFICATION</scope>
    <source>
        <strain evidence="5">R3-111a-1</strain>
    </source>
</reference>
<evidence type="ECO:0000313" key="5">
    <source>
        <dbReference type="EnsemblFungi" id="EJT79365"/>
    </source>
</evidence>
<evidence type="ECO:0000256" key="1">
    <source>
        <dbReference type="PIRSR" id="PIRSR600246-1"/>
    </source>
</evidence>
<dbReference type="VEuPathDB" id="FungiDB:GGTG_04449"/>
<sequence length="657" mass="69316">MRNPYSPALLLTIEDLSRLTMEGKDLESFQPSPNSPPASQADNPPVEAPNGVTSSCERTAPVVPNCALTPVTTTSGDSSVGSEAEIDGIFSTPNFGGNAALDYIYKKKKPVAAVFVHAGAGYHSHINEHLHLQACADAARVGMAKLKQGGSAVEAVVEAIKNLENNSVANAGFGSNLCIDGTVECDATVVDHNGRSGAVGACPHIKNPITLAELVLRESYKAMALRRIPPILLIGSGACEFAHAHGMTLASNDDMVSTNARDRWEKWNEELQNANGRTKPVESVLNHPLLRNRDHVAAILTGTFNEGQPDSPLHETSTPAASPTTPPLRRSPGQITPIRSGSAPARSPSPPAKRVRLISPAETLELGKGLPSPKLSLKPGSPNRPRAHGNQLDSSEASRSAARGDQGSEEDSAEGTKANQEHPKETKNVKNLPKDHPADNLCPSRDRDYASPGKDRPHDDDDDRINDTVGVIAIDSQGRIAAGSSSGGIGMKHRGRVGPAALVGIGTAVIPADEGDAARQATVAAVTSGTGEHMATAMAAHKCAERLYQGSVRGADGYDVRCSDGDDDEIMASFVEHDFMSHPGVRAGEARPAIGVMAVKKVANGYYFYFAHNTESFAIASMAASDRAPKVVMSRMPEYAVGVRRPLTMRGARKISA</sequence>
<dbReference type="CDD" id="cd04514">
    <property type="entry name" value="Taspase1_like"/>
    <property type="match status" value="2"/>
</dbReference>
<proteinExistence type="predicted"/>
<dbReference type="InterPro" id="IPR000246">
    <property type="entry name" value="Peptidase_T2"/>
</dbReference>
<dbReference type="eggNOG" id="KOG1592">
    <property type="taxonomic scope" value="Eukaryota"/>
</dbReference>
<feature type="region of interest" description="Disordered" evidence="3">
    <location>
        <begin position="22"/>
        <end position="56"/>
    </location>
</feature>
<reference evidence="4" key="2">
    <citation type="submission" date="2010-07" db="EMBL/GenBank/DDBJ databases">
        <authorList>
            <consortium name="The Broad Institute Genome Sequencing Platform"/>
            <consortium name="Broad Institute Genome Sequencing Center for Infectious Disease"/>
            <person name="Ma L.-J."/>
            <person name="Dead R."/>
            <person name="Young S."/>
            <person name="Zeng Q."/>
            <person name="Koehrsen M."/>
            <person name="Alvarado L."/>
            <person name="Berlin A."/>
            <person name="Chapman S.B."/>
            <person name="Chen Z."/>
            <person name="Freedman E."/>
            <person name="Gellesch M."/>
            <person name="Goldberg J."/>
            <person name="Griggs A."/>
            <person name="Gujja S."/>
            <person name="Heilman E.R."/>
            <person name="Heiman D."/>
            <person name="Hepburn T."/>
            <person name="Howarth C."/>
            <person name="Jen D."/>
            <person name="Larson L."/>
            <person name="Mehta T."/>
            <person name="Neiman D."/>
            <person name="Pearson M."/>
            <person name="Roberts A."/>
            <person name="Saif S."/>
            <person name="Shea T."/>
            <person name="Shenoy N."/>
            <person name="Sisk P."/>
            <person name="Stolte C."/>
            <person name="Sykes S."/>
            <person name="Walk T."/>
            <person name="White J."/>
            <person name="Yandava C."/>
            <person name="Haas B."/>
            <person name="Nusbaum C."/>
            <person name="Birren B."/>
        </authorList>
    </citation>
    <scope>NUCLEOTIDE SEQUENCE</scope>
    <source>
        <strain evidence="4">R3-111a-1</strain>
    </source>
</reference>
<feature type="site" description="Cleavage; by autolysis" evidence="2">
    <location>
        <begin position="467"/>
        <end position="468"/>
    </location>
</feature>
<dbReference type="InterPro" id="IPR029055">
    <property type="entry name" value="Ntn_hydrolases_N"/>
</dbReference>
<dbReference type="Proteomes" id="UP000006039">
    <property type="component" value="Unassembled WGS sequence"/>
</dbReference>
<dbReference type="InterPro" id="IPR037464">
    <property type="entry name" value="Taspase1"/>
</dbReference>
<dbReference type="Gene3D" id="3.60.20.30">
    <property type="entry name" value="(Glycosyl)asparaginase"/>
    <property type="match status" value="1"/>
</dbReference>
<dbReference type="EMBL" id="GL385396">
    <property type="protein sequence ID" value="EJT79365.1"/>
    <property type="molecule type" value="Genomic_DNA"/>
</dbReference>
<protein>
    <submittedName>
        <fullName evidence="4">Asparaginase</fullName>
    </submittedName>
</protein>
<reference evidence="6" key="1">
    <citation type="submission" date="2010-07" db="EMBL/GenBank/DDBJ databases">
        <title>The genome sequence of Gaeumannomyces graminis var. tritici strain R3-111a-1.</title>
        <authorList>
            <consortium name="The Broad Institute Genome Sequencing Platform"/>
            <person name="Ma L.-J."/>
            <person name="Dead R."/>
            <person name="Young S."/>
            <person name="Zeng Q."/>
            <person name="Koehrsen M."/>
            <person name="Alvarado L."/>
            <person name="Berlin A."/>
            <person name="Chapman S.B."/>
            <person name="Chen Z."/>
            <person name="Freedman E."/>
            <person name="Gellesch M."/>
            <person name="Goldberg J."/>
            <person name="Griggs A."/>
            <person name="Gujja S."/>
            <person name="Heilman E.R."/>
            <person name="Heiman D."/>
            <person name="Hepburn T."/>
            <person name="Howarth C."/>
            <person name="Jen D."/>
            <person name="Larson L."/>
            <person name="Mehta T."/>
            <person name="Neiman D."/>
            <person name="Pearson M."/>
            <person name="Roberts A."/>
            <person name="Saif S."/>
            <person name="Shea T."/>
            <person name="Shenoy N."/>
            <person name="Sisk P."/>
            <person name="Stolte C."/>
            <person name="Sykes S."/>
            <person name="Walk T."/>
            <person name="White J."/>
            <person name="Yandava C."/>
            <person name="Haas B."/>
            <person name="Nusbaum C."/>
            <person name="Birren B."/>
        </authorList>
    </citation>
    <scope>NUCLEOTIDE SEQUENCE [LARGE SCALE GENOMIC DNA]</scope>
    <source>
        <strain evidence="6">R3-111a-1</strain>
    </source>
</reference>
<dbReference type="RefSeq" id="XP_009220510.1">
    <property type="nucleotide sequence ID" value="XM_009222246.1"/>
</dbReference>
<gene>
    <name evidence="5" type="primary">20344907</name>
    <name evidence="4" type="ORF">GGTG_04449</name>
</gene>
<feature type="active site" description="Nucleophile" evidence="1">
    <location>
        <position position="468"/>
    </location>
</feature>
<dbReference type="MEROPS" id="T02.004"/>
<dbReference type="GO" id="GO:0005737">
    <property type="term" value="C:cytoplasm"/>
    <property type="evidence" value="ECO:0007669"/>
    <property type="project" value="TreeGrafter"/>
</dbReference>
<dbReference type="PANTHER" id="PTHR10188:SF8">
    <property type="entry name" value="THREONINE ASPARTASE 1"/>
    <property type="match status" value="1"/>
</dbReference>
<evidence type="ECO:0000313" key="6">
    <source>
        <dbReference type="Proteomes" id="UP000006039"/>
    </source>
</evidence>
<dbReference type="STRING" id="644352.J3NT51"/>
<dbReference type="OrthoDB" id="77601at2759"/>
<name>J3NT51_GAET3</name>
<feature type="compositionally biased region" description="Low complexity" evidence="3">
    <location>
        <begin position="366"/>
        <end position="381"/>
    </location>
</feature>
<dbReference type="GeneID" id="20344907"/>
<keyword evidence="6" id="KW-1185">Reference proteome</keyword>
<reference evidence="5" key="4">
    <citation type="journal article" date="2015" name="G3 (Bethesda)">
        <title>Genome sequences of three phytopathogenic species of the Magnaporthaceae family of fungi.</title>
        <authorList>
            <person name="Okagaki L.H."/>
            <person name="Nunes C.C."/>
            <person name="Sailsbery J."/>
            <person name="Clay B."/>
            <person name="Brown D."/>
            <person name="John T."/>
            <person name="Oh Y."/>
            <person name="Young N."/>
            <person name="Fitzgerald M."/>
            <person name="Haas B.J."/>
            <person name="Zeng Q."/>
            <person name="Young S."/>
            <person name="Adiconis X."/>
            <person name="Fan L."/>
            <person name="Levin J.Z."/>
            <person name="Mitchell T.K."/>
            <person name="Okubara P.A."/>
            <person name="Farman M.L."/>
            <person name="Kohn L.M."/>
            <person name="Birren B."/>
            <person name="Ma L.-J."/>
            <person name="Dean R.A."/>
        </authorList>
    </citation>
    <scope>NUCLEOTIDE SEQUENCE</scope>
    <source>
        <strain evidence="5">R3-111a-1</strain>
    </source>
</reference>
<evidence type="ECO:0000313" key="4">
    <source>
        <dbReference type="EMBL" id="EJT79365.1"/>
    </source>
</evidence>
<accession>J3NT51</accession>
<dbReference type="FunFam" id="3.60.20.30:FF:000007">
    <property type="entry name" value="Similar to threonine aspartase"/>
    <property type="match status" value="1"/>
</dbReference>
<dbReference type="Pfam" id="PF01112">
    <property type="entry name" value="Asparaginase_2"/>
    <property type="match status" value="2"/>
</dbReference>
<dbReference type="PANTHER" id="PTHR10188">
    <property type="entry name" value="L-ASPARAGINASE"/>
    <property type="match status" value="1"/>
</dbReference>